<dbReference type="PANTHER" id="PTHR13710:SF108">
    <property type="entry name" value="ATP-DEPENDENT DNA HELICASE Q4"/>
    <property type="match status" value="1"/>
</dbReference>
<dbReference type="InterPro" id="IPR014001">
    <property type="entry name" value="Helicase_ATP-bd"/>
</dbReference>
<dbReference type="PROSITE" id="PS51194">
    <property type="entry name" value="HELICASE_CTER"/>
    <property type="match status" value="1"/>
</dbReference>
<protein>
    <recommendedName>
        <fullName evidence="7">DNA 3'-5' helicase</fullName>
        <ecNumber evidence="7">5.6.2.4</ecNumber>
    </recommendedName>
</protein>
<dbReference type="EC" id="5.6.2.4" evidence="7"/>
<dbReference type="EMBL" id="JADFTS010000006">
    <property type="protein sequence ID" value="KAF9602922.1"/>
    <property type="molecule type" value="Genomic_DNA"/>
</dbReference>
<evidence type="ECO:0000256" key="7">
    <source>
        <dbReference type="ARBA" id="ARBA00034808"/>
    </source>
</evidence>
<dbReference type="GO" id="GO:0000724">
    <property type="term" value="P:double-strand break repair via homologous recombination"/>
    <property type="evidence" value="ECO:0007669"/>
    <property type="project" value="TreeGrafter"/>
</dbReference>
<dbReference type="SMART" id="SM00487">
    <property type="entry name" value="DEXDc"/>
    <property type="match status" value="1"/>
</dbReference>
<keyword evidence="12" id="KW-1185">Reference proteome</keyword>
<reference evidence="11 12" key="1">
    <citation type="submission" date="2020-10" db="EMBL/GenBank/DDBJ databases">
        <title>The Coptis chinensis genome and diversification of protoberbering-type alkaloids.</title>
        <authorList>
            <person name="Wang B."/>
            <person name="Shu S."/>
            <person name="Song C."/>
            <person name="Liu Y."/>
        </authorList>
    </citation>
    <scope>NUCLEOTIDE SEQUENCE [LARGE SCALE GENOMIC DNA]</scope>
    <source>
        <strain evidence="11">HL-2020</strain>
        <tissue evidence="11">Leaf</tissue>
    </source>
</reference>
<dbReference type="PANTHER" id="PTHR13710">
    <property type="entry name" value="DNA HELICASE RECQ FAMILY MEMBER"/>
    <property type="match status" value="1"/>
</dbReference>
<evidence type="ECO:0000256" key="2">
    <source>
        <dbReference type="ARBA" id="ARBA00022741"/>
    </source>
</evidence>
<dbReference type="GO" id="GO:0005737">
    <property type="term" value="C:cytoplasm"/>
    <property type="evidence" value="ECO:0007669"/>
    <property type="project" value="TreeGrafter"/>
</dbReference>
<evidence type="ECO:0000259" key="10">
    <source>
        <dbReference type="PROSITE" id="PS51194"/>
    </source>
</evidence>
<dbReference type="OrthoDB" id="10261556at2759"/>
<dbReference type="InterPro" id="IPR001650">
    <property type="entry name" value="Helicase_C-like"/>
</dbReference>
<evidence type="ECO:0000313" key="12">
    <source>
        <dbReference type="Proteomes" id="UP000631114"/>
    </source>
</evidence>
<evidence type="ECO:0000259" key="9">
    <source>
        <dbReference type="PROSITE" id="PS51192"/>
    </source>
</evidence>
<organism evidence="11 12">
    <name type="scientific">Coptis chinensis</name>
    <dbReference type="NCBI Taxonomy" id="261450"/>
    <lineage>
        <taxon>Eukaryota</taxon>
        <taxon>Viridiplantae</taxon>
        <taxon>Streptophyta</taxon>
        <taxon>Embryophyta</taxon>
        <taxon>Tracheophyta</taxon>
        <taxon>Spermatophyta</taxon>
        <taxon>Magnoliopsida</taxon>
        <taxon>Ranunculales</taxon>
        <taxon>Ranunculaceae</taxon>
        <taxon>Coptidoideae</taxon>
        <taxon>Coptis</taxon>
    </lineage>
</organism>
<keyword evidence="4" id="KW-0067">ATP-binding</keyword>
<keyword evidence="3" id="KW-0378">Hydrolase</keyword>
<keyword evidence="2" id="KW-0547">Nucleotide-binding</keyword>
<dbReference type="Gene3D" id="3.40.50.300">
    <property type="entry name" value="P-loop containing nucleotide triphosphate hydrolases"/>
    <property type="match status" value="3"/>
</dbReference>
<comment type="catalytic activity">
    <reaction evidence="6">
        <text>Couples ATP hydrolysis with the unwinding of duplex DNA by translocating in the 3'-5' direction.</text>
        <dbReference type="EC" id="5.6.2.4"/>
    </reaction>
</comment>
<dbReference type="GO" id="GO:0005634">
    <property type="term" value="C:nucleus"/>
    <property type="evidence" value="ECO:0007669"/>
    <property type="project" value="TreeGrafter"/>
</dbReference>
<dbReference type="InterPro" id="IPR011545">
    <property type="entry name" value="DEAD/DEAH_box_helicase_dom"/>
</dbReference>
<dbReference type="SUPFAM" id="SSF52540">
    <property type="entry name" value="P-loop containing nucleoside triphosphate hydrolases"/>
    <property type="match status" value="1"/>
</dbReference>
<feature type="domain" description="Helicase ATP-binding" evidence="9">
    <location>
        <begin position="356"/>
        <end position="443"/>
    </location>
</feature>
<evidence type="ECO:0000256" key="4">
    <source>
        <dbReference type="ARBA" id="ARBA00022840"/>
    </source>
</evidence>
<gene>
    <name evidence="11" type="ORF">IFM89_032804</name>
</gene>
<feature type="region of interest" description="Disordered" evidence="8">
    <location>
        <begin position="62"/>
        <end position="90"/>
    </location>
</feature>
<dbReference type="InterPro" id="IPR002464">
    <property type="entry name" value="DNA/RNA_helicase_DEAH_CS"/>
</dbReference>
<dbReference type="AlphaFoldDB" id="A0A835HRE4"/>
<evidence type="ECO:0000256" key="6">
    <source>
        <dbReference type="ARBA" id="ARBA00034617"/>
    </source>
</evidence>
<dbReference type="GO" id="GO:0003677">
    <property type="term" value="F:DNA binding"/>
    <property type="evidence" value="ECO:0007669"/>
    <property type="project" value="UniProtKB-KW"/>
</dbReference>
<comment type="caution">
    <text evidence="11">The sequence shown here is derived from an EMBL/GenBank/DDBJ whole genome shotgun (WGS) entry which is preliminary data.</text>
</comment>
<evidence type="ECO:0000313" key="11">
    <source>
        <dbReference type="EMBL" id="KAF9602922.1"/>
    </source>
</evidence>
<dbReference type="GO" id="GO:0005694">
    <property type="term" value="C:chromosome"/>
    <property type="evidence" value="ECO:0007669"/>
    <property type="project" value="TreeGrafter"/>
</dbReference>
<dbReference type="Proteomes" id="UP000631114">
    <property type="component" value="Unassembled WGS sequence"/>
</dbReference>
<feature type="region of interest" description="Disordered" evidence="8">
    <location>
        <begin position="1"/>
        <end position="34"/>
    </location>
</feature>
<dbReference type="GO" id="GO:0016787">
    <property type="term" value="F:hydrolase activity"/>
    <property type="evidence" value="ECO:0007669"/>
    <property type="project" value="UniProtKB-KW"/>
</dbReference>
<dbReference type="InterPro" id="IPR027417">
    <property type="entry name" value="P-loop_NTPase"/>
</dbReference>
<keyword evidence="5" id="KW-0238">DNA-binding</keyword>
<feature type="domain" description="Helicase C-terminal" evidence="10">
    <location>
        <begin position="462"/>
        <end position="627"/>
    </location>
</feature>
<comment type="similarity">
    <text evidence="1">Belongs to the helicase family. RecQ subfamily.</text>
</comment>
<proteinExistence type="inferred from homology"/>
<dbReference type="GO" id="GO:0005524">
    <property type="term" value="F:ATP binding"/>
    <property type="evidence" value="ECO:0007669"/>
    <property type="project" value="UniProtKB-KW"/>
</dbReference>
<evidence type="ECO:0000256" key="8">
    <source>
        <dbReference type="SAM" id="MobiDB-lite"/>
    </source>
</evidence>
<dbReference type="PROSITE" id="PS00690">
    <property type="entry name" value="DEAH_ATP_HELICASE"/>
    <property type="match status" value="1"/>
</dbReference>
<sequence length="947" mass="105205">MKSDSDSEGSHISTTPPRNTPKPKPEPNNNSINNLRTASLLTLQSSYKPRVRFNPFHSVPIPIPIPKSNNKKHKKITHTKPKPKPKPNPKTEHALPMLPLHITHISNTNHNVSMENVPANFCSKSTFFSTLKRPYEIPEENVVTEKVVGSTSTSSVDVGNVGSGEKCKDNVKVVRKYNGSLIGGNVDSLAVKRVKVSNEGNFVRLNINGYGKSKFKNKFKRKYGGSGSGSSSLRSHWRSKKKLKVADDEEGGDGLCEEDGLVTENPKVKKLKEGVKFSLDLIEQAVLDVRNDASDENFRKLLKFSHGYDSFRDGQLEAIKQVVEGESTMLVLPTGAGKSLCYQLPAMVLEGITLVVLFVSPERFLNADFLSKIGSTPLISLVVVDEAHCLSEWSHNFRPSYLRLRASLLRATLNVQCILAMTATATTKTLRAVMSSLDIPPTNLVQKSQIRENLQLSVTLSGDRQVVLLVNERFGGFDEIISFRGNPEYHYLLMKPTYLANAFVITIYLQRLVFFLMVAALSYHSGIPAKDRSRTQELFCSNKIRVVVATVAFGMGLDKSDVGAVIHYSLPESLEEYVQEVGRAGRDSRLSFCHLFYDDSTYFKLRSLSYSDGVDEYAVNKFLAQVFSSTGTPGKICSLVKEFASRKFDMKEEVSSIYLIFSDAHSSNTLGVRGSAVFAPTTTAECYLHFMFLQGCQSDPTSKIVSWHSEVSWGLHTTPAVLSGMDIVVAEILKKSEMKQGAYVFDLPTVANNIGITTIELSNQLQNLKAKGEITYEVKDSAFCYRIVKNPRDFCSLTSQITRWLSEVESCKVMKLDEMFNAATFTTLMCDKTNGCSGTLHTHCLQSRISDYFSRDNTDSHGGYQNAMGRSSPFLRADIKVFLQSNSHAKFTPRAIARIMHGIPSPAYPSSVWSKTHFWGRYSKIDFPAVMEAASAELMSFAGKDLL</sequence>
<evidence type="ECO:0000256" key="5">
    <source>
        <dbReference type="ARBA" id="ARBA00023125"/>
    </source>
</evidence>
<dbReference type="GO" id="GO:0009378">
    <property type="term" value="F:four-way junction helicase activity"/>
    <property type="evidence" value="ECO:0007669"/>
    <property type="project" value="TreeGrafter"/>
</dbReference>
<feature type="compositionally biased region" description="Basic residues" evidence="8">
    <location>
        <begin position="69"/>
        <end position="87"/>
    </location>
</feature>
<accession>A0A835HRE4</accession>
<dbReference type="Pfam" id="PF00270">
    <property type="entry name" value="DEAD"/>
    <property type="match status" value="1"/>
</dbReference>
<evidence type="ECO:0000256" key="1">
    <source>
        <dbReference type="ARBA" id="ARBA00005446"/>
    </source>
</evidence>
<dbReference type="SMART" id="SM00490">
    <property type="entry name" value="HELICc"/>
    <property type="match status" value="1"/>
</dbReference>
<dbReference type="PROSITE" id="PS51192">
    <property type="entry name" value="HELICASE_ATP_BIND_1"/>
    <property type="match status" value="1"/>
</dbReference>
<dbReference type="GO" id="GO:0043138">
    <property type="term" value="F:3'-5' DNA helicase activity"/>
    <property type="evidence" value="ECO:0007669"/>
    <property type="project" value="UniProtKB-EC"/>
</dbReference>
<dbReference type="Pfam" id="PF00271">
    <property type="entry name" value="Helicase_C"/>
    <property type="match status" value="1"/>
</dbReference>
<name>A0A835HRE4_9MAGN</name>
<evidence type="ECO:0000256" key="3">
    <source>
        <dbReference type="ARBA" id="ARBA00022801"/>
    </source>
</evidence>